<keyword evidence="12" id="KW-1185">Reference proteome</keyword>
<keyword evidence="4 8" id="KW-0479">Metal-binding</keyword>
<comment type="cofactor">
    <cofactor evidence="1 8">
        <name>heme</name>
        <dbReference type="ChEBI" id="CHEBI:30413"/>
    </cofactor>
</comment>
<dbReference type="CDD" id="cd11058">
    <property type="entry name" value="CYP60B-like"/>
    <property type="match status" value="1"/>
</dbReference>
<evidence type="ECO:0000313" key="11">
    <source>
        <dbReference type="EMBL" id="KAK0629220.1"/>
    </source>
</evidence>
<keyword evidence="6 8" id="KW-0408">Iron</keyword>
<evidence type="ECO:0000256" key="9">
    <source>
        <dbReference type="RuleBase" id="RU000461"/>
    </source>
</evidence>
<keyword evidence="3 8" id="KW-0349">Heme</keyword>
<dbReference type="Gene3D" id="1.10.630.10">
    <property type="entry name" value="Cytochrome P450"/>
    <property type="match status" value="1"/>
</dbReference>
<evidence type="ECO:0000256" key="10">
    <source>
        <dbReference type="SAM" id="Phobius"/>
    </source>
</evidence>
<dbReference type="PRINTS" id="PR00463">
    <property type="entry name" value="EP450I"/>
</dbReference>
<keyword evidence="10" id="KW-0812">Transmembrane</keyword>
<comment type="similarity">
    <text evidence="2 9">Belongs to the cytochrome P450 family.</text>
</comment>
<dbReference type="GO" id="GO:0020037">
    <property type="term" value="F:heme binding"/>
    <property type="evidence" value="ECO:0007669"/>
    <property type="project" value="InterPro"/>
</dbReference>
<name>A0AA39X9H5_9PEZI</name>
<dbReference type="PROSITE" id="PS00086">
    <property type="entry name" value="CYTOCHROME_P450"/>
    <property type="match status" value="1"/>
</dbReference>
<dbReference type="InterPro" id="IPR001128">
    <property type="entry name" value="Cyt_P450"/>
</dbReference>
<dbReference type="InterPro" id="IPR036396">
    <property type="entry name" value="Cyt_P450_sf"/>
</dbReference>
<evidence type="ECO:0000256" key="8">
    <source>
        <dbReference type="PIRSR" id="PIRSR602401-1"/>
    </source>
</evidence>
<dbReference type="InterPro" id="IPR017972">
    <property type="entry name" value="Cyt_P450_CS"/>
</dbReference>
<dbReference type="InterPro" id="IPR050121">
    <property type="entry name" value="Cytochrome_P450_monoxygenase"/>
</dbReference>
<evidence type="ECO:0000313" key="12">
    <source>
        <dbReference type="Proteomes" id="UP001174934"/>
    </source>
</evidence>
<comment type="caution">
    <text evidence="11">The sequence shown here is derived from an EMBL/GenBank/DDBJ whole genome shotgun (WGS) entry which is preliminary data.</text>
</comment>
<dbReference type="InterPro" id="IPR002401">
    <property type="entry name" value="Cyt_P450_E_grp-I"/>
</dbReference>
<dbReference type="PANTHER" id="PTHR24305">
    <property type="entry name" value="CYTOCHROME P450"/>
    <property type="match status" value="1"/>
</dbReference>
<gene>
    <name evidence="11" type="ORF">B0T17DRAFT_524965</name>
</gene>
<dbReference type="Proteomes" id="UP001174934">
    <property type="component" value="Unassembled WGS sequence"/>
</dbReference>
<dbReference type="PANTHER" id="PTHR24305:SF230">
    <property type="entry name" value="P450, PUTATIVE (EUROFUNG)-RELATED"/>
    <property type="match status" value="1"/>
</dbReference>
<evidence type="ECO:0000256" key="4">
    <source>
        <dbReference type="ARBA" id="ARBA00022723"/>
    </source>
</evidence>
<sequence length="502" mass="56963">MFDETRVGGYARVSLGLGCAILLYYLVFRPAYNLWFHPLAKYPGPKLWAISQVPWAVAFSSGKFHLRLGELHEKYGTIVRVGPDELSYTVPEAWNDVMGERKGHFENAKAPWYDSPDEHDIIGASYHDHVRMRKLLSYGFSTSAMVQQQSLIIGYVDLLIQRLHEKTKNGQAVVDICSWYNYCTFDIIGDLAFGEPFGSLEGSELHPWITLLLGNIRKYALAVILKRFTLTRVLLPYLVPPKLKRQSAEFLKISKEKVAKRLAVPFPRPDLMEVMKGSGKGSGLTMTREELERNANLLTVAGSETTATTLSGATYLLAKNPDVMAKLAEEIHASFSEEKEMDLLSTAKLTYLSAVIHESLRVFPPVPNIIPRITPSGGNTVLGEHLPAGTVLNIPQRPLFYDEANFKRAKEFIPERWLPDATEFANDRRDCFNPFSFGPRNCIGMNLAYAESRLILARMLWNFDIHVAARSDNWMEEQQAYLMWDKTPLYMHLSPRDVTRRV</sequence>
<accession>A0AA39X9H5</accession>
<dbReference type="GO" id="GO:0016705">
    <property type="term" value="F:oxidoreductase activity, acting on paired donors, with incorporation or reduction of molecular oxygen"/>
    <property type="evidence" value="ECO:0007669"/>
    <property type="project" value="InterPro"/>
</dbReference>
<dbReference type="GO" id="GO:0005506">
    <property type="term" value="F:iron ion binding"/>
    <property type="evidence" value="ECO:0007669"/>
    <property type="project" value="InterPro"/>
</dbReference>
<organism evidence="11 12">
    <name type="scientific">Bombardia bombarda</name>
    <dbReference type="NCBI Taxonomy" id="252184"/>
    <lineage>
        <taxon>Eukaryota</taxon>
        <taxon>Fungi</taxon>
        <taxon>Dikarya</taxon>
        <taxon>Ascomycota</taxon>
        <taxon>Pezizomycotina</taxon>
        <taxon>Sordariomycetes</taxon>
        <taxon>Sordariomycetidae</taxon>
        <taxon>Sordariales</taxon>
        <taxon>Lasiosphaeriaceae</taxon>
        <taxon>Bombardia</taxon>
    </lineage>
</organism>
<dbReference type="AlphaFoldDB" id="A0AA39X9H5"/>
<keyword evidence="5 9" id="KW-0560">Oxidoreductase</keyword>
<dbReference type="Pfam" id="PF00067">
    <property type="entry name" value="p450"/>
    <property type="match status" value="1"/>
</dbReference>
<keyword evidence="10" id="KW-0472">Membrane</keyword>
<feature type="binding site" description="axial binding residue" evidence="8">
    <location>
        <position position="442"/>
    </location>
    <ligand>
        <name>heme</name>
        <dbReference type="ChEBI" id="CHEBI:30413"/>
    </ligand>
    <ligandPart>
        <name>Fe</name>
        <dbReference type="ChEBI" id="CHEBI:18248"/>
    </ligandPart>
</feature>
<protein>
    <submittedName>
        <fullName evidence="11">Cytochrome P450</fullName>
    </submittedName>
</protein>
<evidence type="ECO:0000256" key="1">
    <source>
        <dbReference type="ARBA" id="ARBA00001971"/>
    </source>
</evidence>
<evidence type="ECO:0000256" key="5">
    <source>
        <dbReference type="ARBA" id="ARBA00023002"/>
    </source>
</evidence>
<evidence type="ECO:0000256" key="2">
    <source>
        <dbReference type="ARBA" id="ARBA00010617"/>
    </source>
</evidence>
<dbReference type="PRINTS" id="PR00385">
    <property type="entry name" value="P450"/>
</dbReference>
<keyword evidence="10" id="KW-1133">Transmembrane helix</keyword>
<evidence type="ECO:0000256" key="7">
    <source>
        <dbReference type="ARBA" id="ARBA00023033"/>
    </source>
</evidence>
<evidence type="ECO:0000256" key="6">
    <source>
        <dbReference type="ARBA" id="ARBA00023004"/>
    </source>
</evidence>
<reference evidence="11" key="1">
    <citation type="submission" date="2023-06" db="EMBL/GenBank/DDBJ databases">
        <title>Genome-scale phylogeny and comparative genomics of the fungal order Sordariales.</title>
        <authorList>
            <consortium name="Lawrence Berkeley National Laboratory"/>
            <person name="Hensen N."/>
            <person name="Bonometti L."/>
            <person name="Westerberg I."/>
            <person name="Brannstrom I.O."/>
            <person name="Guillou S."/>
            <person name="Cros-Aarteil S."/>
            <person name="Calhoun S."/>
            <person name="Haridas S."/>
            <person name="Kuo A."/>
            <person name="Mondo S."/>
            <person name="Pangilinan J."/>
            <person name="Riley R."/>
            <person name="LaButti K."/>
            <person name="Andreopoulos B."/>
            <person name="Lipzen A."/>
            <person name="Chen C."/>
            <person name="Yanf M."/>
            <person name="Daum C."/>
            <person name="Ng V."/>
            <person name="Clum A."/>
            <person name="Steindorff A."/>
            <person name="Ohm R."/>
            <person name="Martin F."/>
            <person name="Silar P."/>
            <person name="Natvig D."/>
            <person name="Lalanne C."/>
            <person name="Gautier V."/>
            <person name="Ament-velasquez S.L."/>
            <person name="Kruys A."/>
            <person name="Hutchinson M.I."/>
            <person name="Powell A.J."/>
            <person name="Barry K."/>
            <person name="Miller A.N."/>
            <person name="Grigoriev I.V."/>
            <person name="Debuchy R."/>
            <person name="Gladieux P."/>
            <person name="Thoren M.H."/>
            <person name="Johannesson H."/>
        </authorList>
    </citation>
    <scope>NUCLEOTIDE SEQUENCE</scope>
    <source>
        <strain evidence="11">SMH3391-2</strain>
    </source>
</reference>
<dbReference type="EMBL" id="JAULSR010000002">
    <property type="protein sequence ID" value="KAK0629220.1"/>
    <property type="molecule type" value="Genomic_DNA"/>
</dbReference>
<keyword evidence="7 9" id="KW-0503">Monooxygenase</keyword>
<dbReference type="SUPFAM" id="SSF48264">
    <property type="entry name" value="Cytochrome P450"/>
    <property type="match status" value="1"/>
</dbReference>
<proteinExistence type="inferred from homology"/>
<evidence type="ECO:0000256" key="3">
    <source>
        <dbReference type="ARBA" id="ARBA00022617"/>
    </source>
</evidence>
<dbReference type="GO" id="GO:0004497">
    <property type="term" value="F:monooxygenase activity"/>
    <property type="evidence" value="ECO:0007669"/>
    <property type="project" value="UniProtKB-KW"/>
</dbReference>
<feature type="transmembrane region" description="Helical" evidence="10">
    <location>
        <begin position="7"/>
        <end position="27"/>
    </location>
</feature>